<evidence type="ECO:0000259" key="13">
    <source>
        <dbReference type="Pfam" id="PF02932"/>
    </source>
</evidence>
<evidence type="ECO:0000256" key="5">
    <source>
        <dbReference type="ARBA" id="ARBA00022692"/>
    </source>
</evidence>
<keyword evidence="7 11" id="KW-1133">Transmembrane helix</keyword>
<evidence type="ECO:0000256" key="6">
    <source>
        <dbReference type="ARBA" id="ARBA00022729"/>
    </source>
</evidence>
<dbReference type="Pfam" id="PF02931">
    <property type="entry name" value="Neur_chan_LBD"/>
    <property type="match status" value="1"/>
</dbReference>
<evidence type="ECO:0000256" key="1">
    <source>
        <dbReference type="ARBA" id="ARBA00004141"/>
    </source>
</evidence>
<dbReference type="STRING" id="299467.A0A443SGM7"/>
<feature type="domain" description="Neurotransmitter-gated ion-channel transmembrane" evidence="13">
    <location>
        <begin position="88"/>
        <end position="151"/>
    </location>
</feature>
<dbReference type="Proteomes" id="UP000288716">
    <property type="component" value="Unassembled WGS sequence"/>
</dbReference>
<dbReference type="Gene3D" id="2.70.170.10">
    <property type="entry name" value="Neurotransmitter-gated ion-channel ligand-binding domain"/>
    <property type="match status" value="1"/>
</dbReference>
<keyword evidence="3" id="KW-0813">Transport</keyword>
<evidence type="ECO:0000313" key="15">
    <source>
        <dbReference type="Proteomes" id="UP000288716"/>
    </source>
</evidence>
<evidence type="ECO:0000256" key="10">
    <source>
        <dbReference type="ARBA" id="ARBA00023303"/>
    </source>
</evidence>
<dbReference type="PRINTS" id="PR00253">
    <property type="entry name" value="GABAARECEPTR"/>
</dbReference>
<dbReference type="GO" id="GO:0005254">
    <property type="term" value="F:chloride channel activity"/>
    <property type="evidence" value="ECO:0007669"/>
    <property type="project" value="UniProtKB-ARBA"/>
</dbReference>
<dbReference type="GO" id="GO:0099095">
    <property type="term" value="F:ligand-gated monoatomic anion channel activity"/>
    <property type="evidence" value="ECO:0007669"/>
    <property type="project" value="UniProtKB-ARBA"/>
</dbReference>
<dbReference type="VEuPathDB" id="VectorBase:LDEU005356"/>
<organism evidence="14 15">
    <name type="scientific">Leptotrombidium deliense</name>
    <dbReference type="NCBI Taxonomy" id="299467"/>
    <lineage>
        <taxon>Eukaryota</taxon>
        <taxon>Metazoa</taxon>
        <taxon>Ecdysozoa</taxon>
        <taxon>Arthropoda</taxon>
        <taxon>Chelicerata</taxon>
        <taxon>Arachnida</taxon>
        <taxon>Acari</taxon>
        <taxon>Acariformes</taxon>
        <taxon>Trombidiformes</taxon>
        <taxon>Prostigmata</taxon>
        <taxon>Anystina</taxon>
        <taxon>Parasitengona</taxon>
        <taxon>Trombiculoidea</taxon>
        <taxon>Trombiculidae</taxon>
        <taxon>Leptotrombidium</taxon>
    </lineage>
</organism>
<accession>A0A443SGM7</accession>
<keyword evidence="15" id="KW-1185">Reference proteome</keyword>
<dbReference type="Gene3D" id="1.20.58.390">
    <property type="entry name" value="Neurotransmitter-gated ion-channel transmembrane domain"/>
    <property type="match status" value="1"/>
</dbReference>
<evidence type="ECO:0000259" key="12">
    <source>
        <dbReference type="Pfam" id="PF02931"/>
    </source>
</evidence>
<evidence type="ECO:0000256" key="2">
    <source>
        <dbReference type="ARBA" id="ARBA00004236"/>
    </source>
</evidence>
<comment type="subcellular location">
    <subcellularLocation>
        <location evidence="2">Cell membrane</location>
    </subcellularLocation>
    <subcellularLocation>
        <location evidence="1">Membrane</location>
        <topology evidence="1">Multi-pass membrane protein</topology>
    </subcellularLocation>
</comment>
<reference evidence="14 15" key="1">
    <citation type="journal article" date="2018" name="Gigascience">
        <title>Genomes of trombidid mites reveal novel predicted allergens and laterally-transferred genes associated with secondary metabolism.</title>
        <authorList>
            <person name="Dong X."/>
            <person name="Chaisiri K."/>
            <person name="Xia D."/>
            <person name="Armstrong S.D."/>
            <person name="Fang Y."/>
            <person name="Donnelly M.J."/>
            <person name="Kadowaki T."/>
            <person name="McGarry J.W."/>
            <person name="Darby A.C."/>
            <person name="Makepeace B.L."/>
        </authorList>
    </citation>
    <scope>NUCLEOTIDE SEQUENCE [LARGE SCALE GENOMIC DNA]</scope>
    <source>
        <strain evidence="14">UoL-UT</strain>
    </source>
</reference>
<evidence type="ECO:0000256" key="11">
    <source>
        <dbReference type="SAM" id="Phobius"/>
    </source>
</evidence>
<feature type="transmembrane region" description="Helical" evidence="11">
    <location>
        <begin position="166"/>
        <end position="190"/>
    </location>
</feature>
<evidence type="ECO:0000256" key="4">
    <source>
        <dbReference type="ARBA" id="ARBA00022475"/>
    </source>
</evidence>
<dbReference type="EMBL" id="NCKV01002560">
    <property type="protein sequence ID" value="RWS26684.1"/>
    <property type="molecule type" value="Genomic_DNA"/>
</dbReference>
<dbReference type="InterPro" id="IPR038050">
    <property type="entry name" value="Neuro_actylchol_rec"/>
</dbReference>
<dbReference type="GO" id="GO:0005886">
    <property type="term" value="C:plasma membrane"/>
    <property type="evidence" value="ECO:0007669"/>
    <property type="project" value="UniProtKB-SubCell"/>
</dbReference>
<keyword evidence="5 11" id="KW-0812">Transmembrane</keyword>
<evidence type="ECO:0000256" key="3">
    <source>
        <dbReference type="ARBA" id="ARBA00022448"/>
    </source>
</evidence>
<keyword evidence="8" id="KW-0406">Ion transport</keyword>
<keyword evidence="6" id="KW-0732">Signal</keyword>
<dbReference type="InterPro" id="IPR006201">
    <property type="entry name" value="Neur_channel"/>
</dbReference>
<dbReference type="CDD" id="cd19049">
    <property type="entry name" value="LGIC_TM_anion"/>
    <property type="match status" value="1"/>
</dbReference>
<keyword evidence="14" id="KW-0675">Receptor</keyword>
<keyword evidence="4" id="KW-1003">Cell membrane</keyword>
<dbReference type="SUPFAM" id="SSF90112">
    <property type="entry name" value="Neurotransmitter-gated ion-channel transmembrane pore"/>
    <property type="match status" value="1"/>
</dbReference>
<gene>
    <name evidence="14" type="ORF">B4U80_01235</name>
</gene>
<evidence type="ECO:0000256" key="7">
    <source>
        <dbReference type="ARBA" id="ARBA00022989"/>
    </source>
</evidence>
<feature type="transmembrane region" description="Helical" evidence="11">
    <location>
        <begin position="289"/>
        <end position="308"/>
    </location>
</feature>
<dbReference type="GO" id="GO:0005230">
    <property type="term" value="F:extracellular ligand-gated monoatomic ion channel activity"/>
    <property type="evidence" value="ECO:0007669"/>
    <property type="project" value="InterPro"/>
</dbReference>
<evidence type="ECO:0000313" key="14">
    <source>
        <dbReference type="EMBL" id="RWS26684.1"/>
    </source>
</evidence>
<name>A0A443SGM7_9ACAR</name>
<dbReference type="InterPro" id="IPR006202">
    <property type="entry name" value="Neur_chan_lig-bd"/>
</dbReference>
<proteinExistence type="predicted"/>
<dbReference type="SUPFAM" id="SSF63712">
    <property type="entry name" value="Nicotinic receptor ligand binding domain-like"/>
    <property type="match status" value="1"/>
</dbReference>
<feature type="domain" description="Neurotransmitter-gated ion-channel ligand-binding" evidence="12">
    <location>
        <begin position="1"/>
        <end position="79"/>
    </location>
</feature>
<dbReference type="InterPro" id="IPR036719">
    <property type="entry name" value="Neuro-gated_channel_TM_sf"/>
</dbReference>
<evidence type="ECO:0000256" key="8">
    <source>
        <dbReference type="ARBA" id="ARBA00023065"/>
    </source>
</evidence>
<dbReference type="PANTHER" id="PTHR18945">
    <property type="entry name" value="NEUROTRANSMITTER GATED ION CHANNEL"/>
    <property type="match status" value="1"/>
</dbReference>
<dbReference type="OrthoDB" id="3176171at2759"/>
<evidence type="ECO:0000256" key="9">
    <source>
        <dbReference type="ARBA" id="ARBA00023136"/>
    </source>
</evidence>
<sequence length="313" mass="35745">MEFKSYPFDKQECDIIFESVLLPVEQLQMKWAPNDAIKMTKNFELYGFTIDQYLLSETVSDYPFTGNFSAVVITISLARSMLTSLLDVYIPTTLFVIVSWLTFWIEVPAAPARVTLGMTTMLTLVTASKSSREKLPRVSYANALDVWIFVCTCKQSSHECLVRVIILYHCSHAVFVFATLVEYSAVNYIYNKNKRSKKRRAMTRCLSFESMQSDLTTASNHLHSLSMRRSYDEKPSPESVINGFNHHLHEISTKDSKGRSVSIATTTVGSLIGVAKKEPMDTANMVDKYCRLLFPFGFSLFNIVYWFILWSPK</sequence>
<dbReference type="AlphaFoldDB" id="A0A443SGM7"/>
<protein>
    <submittedName>
        <fullName evidence="14">Glycine receptor subunit alpha-3-like protein</fullName>
    </submittedName>
</protein>
<dbReference type="InterPro" id="IPR036734">
    <property type="entry name" value="Neur_chan_lig-bd_sf"/>
</dbReference>
<dbReference type="Pfam" id="PF02932">
    <property type="entry name" value="Neur_chan_memb"/>
    <property type="match status" value="1"/>
</dbReference>
<keyword evidence="10" id="KW-0407">Ion channel</keyword>
<dbReference type="InterPro" id="IPR006029">
    <property type="entry name" value="Neurotrans-gated_channel_TM"/>
</dbReference>
<dbReference type="InterPro" id="IPR006028">
    <property type="entry name" value="GABAA/Glycine_rcpt"/>
</dbReference>
<feature type="transmembrane region" description="Helical" evidence="11">
    <location>
        <begin position="85"/>
        <end position="105"/>
    </location>
</feature>
<keyword evidence="9 11" id="KW-0472">Membrane</keyword>
<comment type="caution">
    <text evidence="14">The sequence shown here is derived from an EMBL/GenBank/DDBJ whole genome shotgun (WGS) entry which is preliminary data.</text>
</comment>
<dbReference type="GO" id="GO:0004888">
    <property type="term" value="F:transmembrane signaling receptor activity"/>
    <property type="evidence" value="ECO:0007669"/>
    <property type="project" value="InterPro"/>
</dbReference>